<feature type="region of interest" description="Disordered" evidence="1">
    <location>
        <begin position="115"/>
        <end position="157"/>
    </location>
</feature>
<gene>
    <name evidence="2" type="ORF">An01g13020</name>
</gene>
<dbReference type="GeneID" id="84590135"/>
<organism evidence="2">
    <name type="scientific">Aspergillus niger</name>
    <dbReference type="NCBI Taxonomy" id="5061"/>
    <lineage>
        <taxon>Eukaryota</taxon>
        <taxon>Fungi</taxon>
        <taxon>Dikarya</taxon>
        <taxon>Ascomycota</taxon>
        <taxon>Pezizomycotina</taxon>
        <taxon>Eurotiomycetes</taxon>
        <taxon>Eurotiomycetidae</taxon>
        <taxon>Eurotiales</taxon>
        <taxon>Aspergillaceae</taxon>
        <taxon>Aspergillus</taxon>
        <taxon>Aspergillus subgen. Circumdati</taxon>
    </lineage>
</organism>
<reference evidence="2" key="2">
    <citation type="submission" date="2025-08" db="UniProtKB">
        <authorList>
            <consortium name="RefSeq"/>
        </authorList>
    </citation>
    <scope>IDENTIFICATION</scope>
</reference>
<protein>
    <submittedName>
        <fullName evidence="2">Uncharacterized protein</fullName>
    </submittedName>
</protein>
<dbReference type="AlphaFoldDB" id="A0AAJ8BP18"/>
<accession>A0AAJ8BP18</accession>
<evidence type="ECO:0000313" key="2">
    <source>
        <dbReference type="RefSeq" id="XP_059599821.1"/>
    </source>
</evidence>
<sequence>MHILHLERLSADIKCTPPSLDGADVAIAVRLAARPMRPKLSKPAARLLLGAALPRKSGAKLRRTRQVSAPVVGGHSLATGHLQHANDRAEQMIQWLEGDSEITVGGKSKIERALTRIDGRREDKVSGRKSPTEQRSSEDEPLQYGDQPRDKGGTETLSCAYVPEDDQNSVESVYGMPKDKYNRAMKNRWTSSSGYLKTHILRANAEMQCGG</sequence>
<dbReference type="KEGG" id="ang:An01g13020"/>
<dbReference type="VEuPathDB" id="FungiDB:An01g13020"/>
<feature type="compositionally biased region" description="Basic and acidic residues" evidence="1">
    <location>
        <begin position="115"/>
        <end position="138"/>
    </location>
</feature>
<reference evidence="2" key="1">
    <citation type="submission" date="2025-02" db="EMBL/GenBank/DDBJ databases">
        <authorList>
            <consortium name="NCBI Genome Project"/>
        </authorList>
    </citation>
    <scope>NUCLEOTIDE SEQUENCE</scope>
</reference>
<proteinExistence type="predicted"/>
<name>A0AAJ8BP18_ASPNG</name>
<dbReference type="RefSeq" id="XP_059599821.1">
    <property type="nucleotide sequence ID" value="XM_059745017.1"/>
</dbReference>
<evidence type="ECO:0000256" key="1">
    <source>
        <dbReference type="SAM" id="MobiDB-lite"/>
    </source>
</evidence>